<dbReference type="HOGENOM" id="CLU_3311076_0_0_4"/>
<gene>
    <name evidence="2" type="ORF">GJA_3182</name>
</gene>
<evidence type="ECO:0000256" key="1">
    <source>
        <dbReference type="SAM" id="Phobius"/>
    </source>
</evidence>
<dbReference type="EMBL" id="HG322949">
    <property type="protein sequence ID" value="CDG83804.1"/>
    <property type="molecule type" value="Genomic_DNA"/>
</dbReference>
<evidence type="ECO:0000313" key="3">
    <source>
        <dbReference type="Proteomes" id="UP000027604"/>
    </source>
</evidence>
<keyword evidence="1" id="KW-0472">Membrane</keyword>
<keyword evidence="1" id="KW-0812">Transmembrane</keyword>
<evidence type="ECO:0000313" key="2">
    <source>
        <dbReference type="EMBL" id="CDG83804.1"/>
    </source>
</evidence>
<accession>W0V4P7</accession>
<dbReference type="KEGG" id="jag:GJA_3182"/>
<keyword evidence="3" id="KW-1185">Reference proteome</keyword>
<feature type="transmembrane region" description="Helical" evidence="1">
    <location>
        <begin position="6"/>
        <end position="30"/>
    </location>
</feature>
<organism evidence="2 3">
    <name type="scientific">Janthinobacterium agaricidamnosum NBRC 102515 = DSM 9628</name>
    <dbReference type="NCBI Taxonomy" id="1349767"/>
    <lineage>
        <taxon>Bacteria</taxon>
        <taxon>Pseudomonadati</taxon>
        <taxon>Pseudomonadota</taxon>
        <taxon>Betaproteobacteria</taxon>
        <taxon>Burkholderiales</taxon>
        <taxon>Oxalobacteraceae</taxon>
        <taxon>Janthinobacterium</taxon>
    </lineage>
</organism>
<proteinExistence type="predicted"/>
<dbReference type="Proteomes" id="UP000027604">
    <property type="component" value="Chromosome I"/>
</dbReference>
<keyword evidence="1" id="KW-1133">Transmembrane helix</keyword>
<name>W0V4P7_9BURK</name>
<dbReference type="PROSITE" id="PS51257">
    <property type="entry name" value="PROKAR_LIPOPROTEIN"/>
    <property type="match status" value="1"/>
</dbReference>
<dbReference type="AlphaFoldDB" id="W0V4P7"/>
<protein>
    <submittedName>
        <fullName evidence="2">Putative membrane protein</fullName>
    </submittedName>
</protein>
<sequence length="39" mass="4621">MIDYMKLFYLLTNFIMGGCLFLVIKVACFFNDLNPLKNR</sequence>
<reference evidence="2 3" key="1">
    <citation type="journal article" date="2015" name="Genome Announc.">
        <title>Genome Sequence of Mushroom Soft-Rot Pathogen Janthinobacterium agaricidamnosum.</title>
        <authorList>
            <person name="Graupner K."/>
            <person name="Lackner G."/>
            <person name="Hertweck C."/>
        </authorList>
    </citation>
    <scope>NUCLEOTIDE SEQUENCE [LARGE SCALE GENOMIC DNA]</scope>
    <source>
        <strain evidence="3">NBRC 102515 / DSM 9628</strain>
    </source>
</reference>